<dbReference type="Pfam" id="PF13520">
    <property type="entry name" value="AA_permease_2"/>
    <property type="match status" value="1"/>
</dbReference>
<feature type="transmembrane region" description="Helical" evidence="6">
    <location>
        <begin position="300"/>
        <end position="325"/>
    </location>
</feature>
<feature type="transmembrane region" description="Helical" evidence="6">
    <location>
        <begin position="25"/>
        <end position="48"/>
    </location>
</feature>
<protein>
    <submittedName>
        <fullName evidence="7">Amino acid/polyamine/organocation transporter, APC superfamily</fullName>
    </submittedName>
</protein>
<dbReference type="PANTHER" id="PTHR42770">
    <property type="entry name" value="AMINO ACID TRANSPORTER-RELATED"/>
    <property type="match status" value="1"/>
</dbReference>
<dbReference type="GO" id="GO:0022857">
    <property type="term" value="F:transmembrane transporter activity"/>
    <property type="evidence" value="ECO:0007669"/>
    <property type="project" value="InterPro"/>
</dbReference>
<dbReference type="Gene3D" id="1.20.1740.10">
    <property type="entry name" value="Amino acid/polyamine transporter I"/>
    <property type="match status" value="1"/>
</dbReference>
<sequence>MSDAYPAGATSPHQPELHRVMGPKLLLLFIVGDILGTGVYALTGTVAAEVGGAAWAPFLVAFLVATITAISYLELVTRYPQAAGAALYAHRAFGIHFLTFLVAFTVMCSGITSASTASNAFAGFLNDGFSLGFQKGSAGILLIALGFMALVAVINLRGVGESVKANVVLTCVELTGLLMIIFVGFYAMAQGRADFSEVMVFQSSEEKSAFLSLTAATALAFFAMVGFEDSVNMAEEVKDPVRIFPRIMLTGLAITGVIYILVSICAVALVPVGDLSNPDKGSALTQVVRAGAPNLPFDTIFPFIGMFAVANSALINMLMASRLIYGLARQGVLPHGLGLVHHTRRTPWVAILFTTALAFGLIYFVVTRSDLPAVSLLGGTTSLLLLCVFTIVNISLIVLRRRPVGHAHFRAPSLLPWFGAASCAFLAGPWARSAAQMDQYRIAGWLLVIGIVLWAATWLWNRVLRQRPHPGSLGNVDQMREHHGDAPRN</sequence>
<dbReference type="GO" id="GO:0005886">
    <property type="term" value="C:plasma membrane"/>
    <property type="evidence" value="ECO:0007669"/>
    <property type="project" value="UniProtKB-SubCell"/>
</dbReference>
<feature type="transmembrane region" description="Helical" evidence="6">
    <location>
        <begin position="442"/>
        <end position="460"/>
    </location>
</feature>
<reference evidence="8" key="1">
    <citation type="submission" date="2016-10" db="EMBL/GenBank/DDBJ databases">
        <authorList>
            <person name="Varghese N."/>
            <person name="Submissions S."/>
        </authorList>
    </citation>
    <scope>NUCLEOTIDE SEQUENCE [LARGE SCALE GENOMIC DNA]</scope>
    <source>
        <strain evidence="8">CGMCC 1.7655</strain>
    </source>
</reference>
<keyword evidence="3 6" id="KW-0812">Transmembrane</keyword>
<feature type="transmembrane region" description="Helical" evidence="6">
    <location>
        <begin position="168"/>
        <end position="189"/>
    </location>
</feature>
<feature type="transmembrane region" description="Helical" evidence="6">
    <location>
        <begin position="411"/>
        <end position="430"/>
    </location>
</feature>
<evidence type="ECO:0000256" key="2">
    <source>
        <dbReference type="ARBA" id="ARBA00022475"/>
    </source>
</evidence>
<keyword evidence="2" id="KW-1003">Cell membrane</keyword>
<keyword evidence="4 6" id="KW-1133">Transmembrane helix</keyword>
<feature type="transmembrane region" description="Helical" evidence="6">
    <location>
        <begin position="93"/>
        <end position="117"/>
    </location>
</feature>
<evidence type="ECO:0000256" key="1">
    <source>
        <dbReference type="ARBA" id="ARBA00004651"/>
    </source>
</evidence>
<keyword evidence="8" id="KW-1185">Reference proteome</keyword>
<evidence type="ECO:0000256" key="6">
    <source>
        <dbReference type="SAM" id="Phobius"/>
    </source>
</evidence>
<name>A0A1G9JZ48_9RHOB</name>
<dbReference type="STRING" id="525640.SAMN04487971_110106"/>
<gene>
    <name evidence="7" type="ORF">SAMN04487971_110106</name>
</gene>
<dbReference type="InterPro" id="IPR002293">
    <property type="entry name" value="AA/rel_permease1"/>
</dbReference>
<feature type="transmembrane region" description="Helical" evidence="6">
    <location>
        <begin position="54"/>
        <end position="73"/>
    </location>
</feature>
<dbReference type="PIRSF" id="PIRSF006060">
    <property type="entry name" value="AA_transporter"/>
    <property type="match status" value="1"/>
</dbReference>
<dbReference type="Proteomes" id="UP000199555">
    <property type="component" value="Unassembled WGS sequence"/>
</dbReference>
<feature type="transmembrane region" description="Helical" evidence="6">
    <location>
        <begin position="137"/>
        <end position="156"/>
    </location>
</feature>
<keyword evidence="5 6" id="KW-0472">Membrane</keyword>
<comment type="subcellular location">
    <subcellularLocation>
        <location evidence="1">Cell membrane</location>
        <topology evidence="1">Multi-pass membrane protein</topology>
    </subcellularLocation>
</comment>
<evidence type="ECO:0000256" key="5">
    <source>
        <dbReference type="ARBA" id="ARBA00023136"/>
    </source>
</evidence>
<feature type="transmembrane region" description="Helical" evidence="6">
    <location>
        <begin position="372"/>
        <end position="399"/>
    </location>
</feature>
<evidence type="ECO:0000256" key="4">
    <source>
        <dbReference type="ARBA" id="ARBA00022989"/>
    </source>
</evidence>
<evidence type="ECO:0000313" key="8">
    <source>
        <dbReference type="Proteomes" id="UP000199555"/>
    </source>
</evidence>
<feature type="transmembrane region" description="Helical" evidence="6">
    <location>
        <begin position="247"/>
        <end position="270"/>
    </location>
</feature>
<feature type="transmembrane region" description="Helical" evidence="6">
    <location>
        <begin position="346"/>
        <end position="366"/>
    </location>
</feature>
<dbReference type="PANTHER" id="PTHR42770:SF11">
    <property type="entry name" value="INNER MEMBRANE TRANSPORT PROTEIN YBAT"/>
    <property type="match status" value="1"/>
</dbReference>
<feature type="transmembrane region" description="Helical" evidence="6">
    <location>
        <begin position="209"/>
        <end position="227"/>
    </location>
</feature>
<evidence type="ECO:0000313" key="7">
    <source>
        <dbReference type="EMBL" id="SDL42867.1"/>
    </source>
</evidence>
<evidence type="ECO:0000256" key="3">
    <source>
        <dbReference type="ARBA" id="ARBA00022692"/>
    </source>
</evidence>
<dbReference type="RefSeq" id="WP_245688860.1">
    <property type="nucleotide sequence ID" value="NZ_FNGE01000010.1"/>
</dbReference>
<proteinExistence type="predicted"/>
<dbReference type="AlphaFoldDB" id="A0A1G9JZ48"/>
<dbReference type="EMBL" id="FNGE01000010">
    <property type="protein sequence ID" value="SDL42867.1"/>
    <property type="molecule type" value="Genomic_DNA"/>
</dbReference>
<accession>A0A1G9JZ48</accession>
<dbReference type="InterPro" id="IPR050367">
    <property type="entry name" value="APC_superfamily"/>
</dbReference>
<organism evidence="7 8">
    <name type="scientific">Paracoccus chinensis</name>
    <dbReference type="NCBI Taxonomy" id="525640"/>
    <lineage>
        <taxon>Bacteria</taxon>
        <taxon>Pseudomonadati</taxon>
        <taxon>Pseudomonadota</taxon>
        <taxon>Alphaproteobacteria</taxon>
        <taxon>Rhodobacterales</taxon>
        <taxon>Paracoccaceae</taxon>
        <taxon>Paracoccus</taxon>
    </lineage>
</organism>